<dbReference type="InterPro" id="IPR018638">
    <property type="entry name" value="DUF2061_membrane"/>
</dbReference>
<evidence type="ECO:0000256" key="1">
    <source>
        <dbReference type="SAM" id="Phobius"/>
    </source>
</evidence>
<gene>
    <name evidence="3" type="ORF">GTK09_12685</name>
</gene>
<evidence type="ECO:0000313" key="3">
    <source>
        <dbReference type="EMBL" id="NDW05283.1"/>
    </source>
</evidence>
<feature type="transmembrane region" description="Helical" evidence="1">
    <location>
        <begin position="36"/>
        <end position="53"/>
    </location>
</feature>
<organism evidence="3 4">
    <name type="scientific">Jiella pacifica</name>
    <dbReference type="NCBI Taxonomy" id="2696469"/>
    <lineage>
        <taxon>Bacteria</taxon>
        <taxon>Pseudomonadati</taxon>
        <taxon>Pseudomonadota</taxon>
        <taxon>Alphaproteobacteria</taxon>
        <taxon>Hyphomicrobiales</taxon>
        <taxon>Aurantimonadaceae</taxon>
        <taxon>Jiella</taxon>
    </lineage>
</organism>
<dbReference type="Proteomes" id="UP000469011">
    <property type="component" value="Unassembled WGS sequence"/>
</dbReference>
<keyword evidence="1" id="KW-0472">Membrane</keyword>
<reference evidence="3 4" key="1">
    <citation type="submission" date="2020-01" db="EMBL/GenBank/DDBJ databases">
        <title>Jiella pacifica sp. nov.</title>
        <authorList>
            <person name="Xue Z."/>
            <person name="Zhu S."/>
            <person name="Chen J."/>
            <person name="Yang J."/>
        </authorList>
    </citation>
    <scope>NUCLEOTIDE SEQUENCE [LARGE SCALE GENOMIC DNA]</scope>
    <source>
        <strain evidence="3 4">40Bstr34</strain>
    </source>
</reference>
<dbReference type="EMBL" id="JAAAMG010000009">
    <property type="protein sequence ID" value="NDW05283.1"/>
    <property type="molecule type" value="Genomic_DNA"/>
</dbReference>
<evidence type="ECO:0000313" key="4">
    <source>
        <dbReference type="Proteomes" id="UP000469011"/>
    </source>
</evidence>
<feature type="domain" description="DUF2061" evidence="2">
    <location>
        <begin position="9"/>
        <end position="59"/>
    </location>
</feature>
<evidence type="ECO:0000259" key="2">
    <source>
        <dbReference type="Pfam" id="PF09834"/>
    </source>
</evidence>
<proteinExistence type="predicted"/>
<keyword evidence="1" id="KW-1133">Transmembrane helix</keyword>
<dbReference type="Pfam" id="PF09834">
    <property type="entry name" value="DUF2061"/>
    <property type="match status" value="1"/>
</dbReference>
<name>A0A6N9T1P8_9HYPH</name>
<keyword evidence="4" id="KW-1185">Reference proteome</keyword>
<feature type="transmembrane region" description="Helical" evidence="1">
    <location>
        <begin position="12"/>
        <end position="30"/>
    </location>
</feature>
<dbReference type="RefSeq" id="WP_163463540.1">
    <property type="nucleotide sequence ID" value="NZ_JAAAMG010000009.1"/>
</dbReference>
<comment type="caution">
    <text evidence="3">The sequence shown here is derived from an EMBL/GenBank/DDBJ whole genome shotgun (WGS) entry which is preliminary data.</text>
</comment>
<protein>
    <submittedName>
        <fullName evidence="3">DUF2061 domain-containing protein</fullName>
    </submittedName>
</protein>
<keyword evidence="1" id="KW-0812">Transmembrane</keyword>
<sequence>METRKRSFAKAVSWQGLGIVTMLALGFLFTGSLWSGGALAVLSSLLGFFSYLLHERVWASIGWGLAGDRRQGPTETVAAAERLDPAAARQWSPASA</sequence>
<dbReference type="AlphaFoldDB" id="A0A6N9T1P8"/>
<accession>A0A6N9T1P8</accession>